<dbReference type="SUPFAM" id="SSF56235">
    <property type="entry name" value="N-terminal nucleophile aminohydrolases (Ntn hydrolases)"/>
    <property type="match status" value="1"/>
</dbReference>
<dbReference type="InterPro" id="IPR002692">
    <property type="entry name" value="S45"/>
</dbReference>
<evidence type="ECO:0000313" key="1">
    <source>
        <dbReference type="EMBL" id="SVE32047.1"/>
    </source>
</evidence>
<sequence>NQIYTANQLPAGQWYPYPLGPARGVGPRAERLAEIFSRGGTFSVQDFITEVHRDAVNPTLRDFVILAVAVMDEESITDPELETAVAKLREWDYQLQVDRAAYTLASGILSVLETEGVAEIWKMGYAGTEEGPSYMFRELMPEFLKTGKVRDDPQLRSWLKEYLVKGIALASSFDADVENGGYIHKMPYQETFMGLGSFAPEHDLESPPLKVRAIQTIWSPVGQNYAQIVDFSNLDQSLSL</sequence>
<protein>
    <submittedName>
        <fullName evidence="1">Uncharacterized protein</fullName>
    </submittedName>
</protein>
<dbReference type="Gene3D" id="1.10.1400.10">
    <property type="match status" value="1"/>
</dbReference>
<gene>
    <name evidence="1" type="ORF">METZ01_LOCUS484901</name>
</gene>
<name>A0A383CI41_9ZZZZ</name>
<feature type="non-terminal residue" evidence="1">
    <location>
        <position position="240"/>
    </location>
</feature>
<organism evidence="1">
    <name type="scientific">marine metagenome</name>
    <dbReference type="NCBI Taxonomy" id="408172"/>
    <lineage>
        <taxon>unclassified sequences</taxon>
        <taxon>metagenomes</taxon>
        <taxon>ecological metagenomes</taxon>
    </lineage>
</organism>
<dbReference type="InterPro" id="IPR029055">
    <property type="entry name" value="Ntn_hydrolases_N"/>
</dbReference>
<dbReference type="InterPro" id="IPR043147">
    <property type="entry name" value="Penicillin_amidase_A-knob"/>
</dbReference>
<feature type="non-terminal residue" evidence="1">
    <location>
        <position position="1"/>
    </location>
</feature>
<proteinExistence type="predicted"/>
<dbReference type="Gene3D" id="3.60.20.10">
    <property type="entry name" value="Glutamine Phosphoribosylpyrophosphate, subunit 1, domain 1"/>
    <property type="match status" value="1"/>
</dbReference>
<accession>A0A383CI41</accession>
<dbReference type="AlphaFoldDB" id="A0A383CI41"/>
<dbReference type="GO" id="GO:0016787">
    <property type="term" value="F:hydrolase activity"/>
    <property type="evidence" value="ECO:0007669"/>
    <property type="project" value="InterPro"/>
</dbReference>
<reference evidence="1" key="1">
    <citation type="submission" date="2018-05" db="EMBL/GenBank/DDBJ databases">
        <authorList>
            <person name="Lanie J.A."/>
            <person name="Ng W.-L."/>
            <person name="Kazmierczak K.M."/>
            <person name="Andrzejewski T.M."/>
            <person name="Davidsen T.M."/>
            <person name="Wayne K.J."/>
            <person name="Tettelin H."/>
            <person name="Glass J.I."/>
            <person name="Rusch D."/>
            <person name="Podicherti R."/>
            <person name="Tsui H.-C.T."/>
            <person name="Winkler M.E."/>
        </authorList>
    </citation>
    <scope>NUCLEOTIDE SEQUENCE</scope>
</reference>
<dbReference type="Pfam" id="PF01804">
    <property type="entry name" value="Penicil_amidase"/>
    <property type="match status" value="1"/>
</dbReference>
<dbReference type="GO" id="GO:0017000">
    <property type="term" value="P:antibiotic biosynthetic process"/>
    <property type="evidence" value="ECO:0007669"/>
    <property type="project" value="InterPro"/>
</dbReference>
<dbReference type="EMBL" id="UINC01209152">
    <property type="protein sequence ID" value="SVE32047.1"/>
    <property type="molecule type" value="Genomic_DNA"/>
</dbReference>